<proteinExistence type="predicted"/>
<name>A0A9P6G5R6_9PLEO</name>
<dbReference type="InterPro" id="IPR051678">
    <property type="entry name" value="AGP_Transferase"/>
</dbReference>
<gene>
    <name evidence="2" type="ORF">PMIN01_12645</name>
</gene>
<keyword evidence="3" id="KW-1185">Reference proteome</keyword>
<dbReference type="Gene3D" id="3.90.1200.10">
    <property type="match status" value="1"/>
</dbReference>
<dbReference type="Pfam" id="PF01636">
    <property type="entry name" value="APH"/>
    <property type="match status" value="1"/>
</dbReference>
<evidence type="ECO:0000313" key="2">
    <source>
        <dbReference type="EMBL" id="KAF9728955.1"/>
    </source>
</evidence>
<accession>A0A9P6G5R6</accession>
<feature type="domain" description="Aminoglycoside phosphotransferase" evidence="1">
    <location>
        <begin position="97"/>
        <end position="351"/>
    </location>
</feature>
<protein>
    <recommendedName>
        <fullName evidence="1">Aminoglycoside phosphotransferase domain-containing protein</fullName>
    </recommendedName>
</protein>
<dbReference type="PANTHER" id="PTHR21310">
    <property type="entry name" value="AMINOGLYCOSIDE PHOSPHOTRANSFERASE-RELATED-RELATED"/>
    <property type="match status" value="1"/>
</dbReference>
<sequence length="488" mass="56024">MDMLRYLGSRLHRIVGAEVQAQDDPAASKPPMDIDDMLAEEEFSEDEREKWYQTRTWGPFMAITDETFSYLVHLHMEKHGKVSGTLFRVENRLHGSYNYAVVLGNGISKLVVKIAVVGTKDRWDPGHANIMRSEAHTLMYIKHKLPHFPCPELLAKDETFDNPISAPYLMQSFLEGRLAQDLWYEGLPVAGDHLVGQEDSNKPPEELETKRIAFLSSLATTMAELRHLEFDSIGMLYLENEADPESFYIGPHYDFSGMLKRVYIERRVFKTSTALYIQQHMRHCGTDTDGADFMRAEVLKSAPFAASKKRQTDDQETFTLSLNDLDLQNVLVNDAGDVTGILDWDDVTILPRCVGFTTVPVFLQEDFKWCNSMPNIAELFPWTLTKYRKVYAAAMKKACSDCEEVAQYCEKSALYMAIHNVMYGDRGWGQDREGALMRKLLLEIPELRSANLQALRTYICRDENDDYRMDVCDFWVDRIRQILDPGTK</sequence>
<dbReference type="InterPro" id="IPR002575">
    <property type="entry name" value="Aminoglycoside_PTrfase"/>
</dbReference>
<dbReference type="SUPFAM" id="SSF56112">
    <property type="entry name" value="Protein kinase-like (PK-like)"/>
    <property type="match status" value="1"/>
</dbReference>
<evidence type="ECO:0000313" key="3">
    <source>
        <dbReference type="Proteomes" id="UP000756921"/>
    </source>
</evidence>
<organism evidence="2 3">
    <name type="scientific">Paraphaeosphaeria minitans</name>
    <dbReference type="NCBI Taxonomy" id="565426"/>
    <lineage>
        <taxon>Eukaryota</taxon>
        <taxon>Fungi</taxon>
        <taxon>Dikarya</taxon>
        <taxon>Ascomycota</taxon>
        <taxon>Pezizomycotina</taxon>
        <taxon>Dothideomycetes</taxon>
        <taxon>Pleosporomycetidae</taxon>
        <taxon>Pleosporales</taxon>
        <taxon>Massarineae</taxon>
        <taxon>Didymosphaeriaceae</taxon>
        <taxon>Paraphaeosphaeria</taxon>
    </lineage>
</organism>
<dbReference type="InterPro" id="IPR011009">
    <property type="entry name" value="Kinase-like_dom_sf"/>
</dbReference>
<dbReference type="AlphaFoldDB" id="A0A9P6G5R6"/>
<reference evidence="2" key="1">
    <citation type="journal article" date="2020" name="Mol. Plant Microbe Interact.">
        <title>Genome Sequence of the Biocontrol Agent Coniothyrium minitans strain Conio (IMI 134523).</title>
        <authorList>
            <person name="Patel D."/>
            <person name="Shittu T.A."/>
            <person name="Baroncelli R."/>
            <person name="Muthumeenakshi S."/>
            <person name="Osborne T.H."/>
            <person name="Janganan T.K."/>
            <person name="Sreenivasaprasad S."/>
        </authorList>
    </citation>
    <scope>NUCLEOTIDE SEQUENCE</scope>
    <source>
        <strain evidence="2">Conio</strain>
    </source>
</reference>
<dbReference type="Proteomes" id="UP000756921">
    <property type="component" value="Unassembled WGS sequence"/>
</dbReference>
<dbReference type="OrthoDB" id="10003767at2759"/>
<dbReference type="EMBL" id="WJXW01000017">
    <property type="protein sequence ID" value="KAF9728955.1"/>
    <property type="molecule type" value="Genomic_DNA"/>
</dbReference>
<comment type="caution">
    <text evidence="2">The sequence shown here is derived from an EMBL/GenBank/DDBJ whole genome shotgun (WGS) entry which is preliminary data.</text>
</comment>
<dbReference type="PANTHER" id="PTHR21310:SF51">
    <property type="entry name" value="AMINOGLYCOSIDE PHOSPHOTRANSFERASE DOMAIN-CONTAINING PROTEIN"/>
    <property type="match status" value="1"/>
</dbReference>
<evidence type="ECO:0000259" key="1">
    <source>
        <dbReference type="Pfam" id="PF01636"/>
    </source>
</evidence>